<dbReference type="GO" id="GO:0008168">
    <property type="term" value="F:methyltransferase activity"/>
    <property type="evidence" value="ECO:0007669"/>
    <property type="project" value="UniProtKB-KW"/>
</dbReference>
<dbReference type="GO" id="GO:0051537">
    <property type="term" value="F:2 iron, 2 sulfur cluster binding"/>
    <property type="evidence" value="ECO:0007669"/>
    <property type="project" value="UniProtKB-KW"/>
</dbReference>
<dbReference type="OrthoDB" id="544091at2"/>
<keyword evidence="3" id="KW-0479">Metal-binding</keyword>
<gene>
    <name evidence="9" type="ORF">SAMN05216552_104527</name>
</gene>
<dbReference type="AlphaFoldDB" id="A0A1I7LZU4"/>
<dbReference type="Proteomes" id="UP000199391">
    <property type="component" value="Unassembled WGS sequence"/>
</dbReference>
<dbReference type="GO" id="GO:0046872">
    <property type="term" value="F:metal ion binding"/>
    <property type="evidence" value="ECO:0007669"/>
    <property type="project" value="UniProtKB-KW"/>
</dbReference>
<dbReference type="Gene3D" id="2.40.30.10">
    <property type="entry name" value="Translation factors"/>
    <property type="match status" value="1"/>
</dbReference>
<evidence type="ECO:0000259" key="7">
    <source>
        <dbReference type="PROSITE" id="PS51085"/>
    </source>
</evidence>
<keyword evidence="2" id="KW-0001">2Fe-2S</keyword>
<dbReference type="PRINTS" id="PR00409">
    <property type="entry name" value="PHDIOXRDTASE"/>
</dbReference>
<keyword evidence="5" id="KW-0408">Iron</keyword>
<dbReference type="EMBL" id="FPBO01000045">
    <property type="protein sequence ID" value="SFV15231.1"/>
    <property type="molecule type" value="Genomic_DNA"/>
</dbReference>
<dbReference type="PROSITE" id="PS51085">
    <property type="entry name" value="2FE2S_FER_2"/>
    <property type="match status" value="1"/>
</dbReference>
<dbReference type="Pfam" id="PF00111">
    <property type="entry name" value="Fer2"/>
    <property type="match status" value="1"/>
</dbReference>
<dbReference type="InterPro" id="IPR017938">
    <property type="entry name" value="Riboflavin_synthase-like_b-brl"/>
</dbReference>
<dbReference type="InterPro" id="IPR012675">
    <property type="entry name" value="Beta-grasp_dom_sf"/>
</dbReference>
<evidence type="ECO:0000256" key="2">
    <source>
        <dbReference type="ARBA" id="ARBA00022714"/>
    </source>
</evidence>
<dbReference type="CDD" id="cd06185">
    <property type="entry name" value="PDR_like"/>
    <property type="match status" value="1"/>
</dbReference>
<evidence type="ECO:0000313" key="10">
    <source>
        <dbReference type="Proteomes" id="UP000199391"/>
    </source>
</evidence>
<organism evidence="9 10">
    <name type="scientific">Pseudoduganella namucuonensis</name>
    <dbReference type="NCBI Taxonomy" id="1035707"/>
    <lineage>
        <taxon>Bacteria</taxon>
        <taxon>Pseudomonadati</taxon>
        <taxon>Pseudomonadota</taxon>
        <taxon>Betaproteobacteria</taxon>
        <taxon>Burkholderiales</taxon>
        <taxon>Oxalobacteraceae</taxon>
        <taxon>Telluria group</taxon>
        <taxon>Pseudoduganella</taxon>
    </lineage>
</organism>
<evidence type="ECO:0000259" key="8">
    <source>
        <dbReference type="PROSITE" id="PS51384"/>
    </source>
</evidence>
<keyword evidence="1" id="KW-0285">Flavoprotein</keyword>
<dbReference type="CDD" id="cd00207">
    <property type="entry name" value="fer2"/>
    <property type="match status" value="1"/>
</dbReference>
<dbReference type="SUPFAM" id="SSF52343">
    <property type="entry name" value="Ferredoxin reductase-like, C-terminal NADP-linked domain"/>
    <property type="match status" value="1"/>
</dbReference>
<proteinExistence type="predicted"/>
<dbReference type="PROSITE" id="PS51384">
    <property type="entry name" value="FAD_FR"/>
    <property type="match status" value="1"/>
</dbReference>
<accession>A0A1I7LZU4</accession>
<evidence type="ECO:0000256" key="6">
    <source>
        <dbReference type="ARBA" id="ARBA00023014"/>
    </source>
</evidence>
<feature type="domain" description="2Fe-2S ferredoxin-type" evidence="7">
    <location>
        <begin position="233"/>
        <end position="318"/>
    </location>
</feature>
<evidence type="ECO:0000256" key="1">
    <source>
        <dbReference type="ARBA" id="ARBA00022630"/>
    </source>
</evidence>
<evidence type="ECO:0000256" key="4">
    <source>
        <dbReference type="ARBA" id="ARBA00023002"/>
    </source>
</evidence>
<sequence length="318" mass="34207">MTEFFVKVVRKTREALDIAGFELAALDGKPLPPFSAGAHIDVHVCDGLVRQYSLCNDPRETHRYLIGVLRDPHTRGGSGAMHEGVHEGDVLRISAPRNHFPLVPARRSLLFAGGIGVTPILCMAERLAHAGADFAMHYCTREPARTAFHERILASSFADRVGFHFDTGAPSQKLDLAALLAAPDPETHLYVCGPGGFIGHVVDTAKGLGWGGAQIHLEYFAAKAQDRSADAAFDVTVASSGRTFTVPADRTVVAVLAENGVEVPTSCGEGVCGTCITRVLDGVPAHRDVYFTEEEKARNDQFTPCCSRSQSKCLVLDL</sequence>
<dbReference type="Gene3D" id="3.10.20.30">
    <property type="match status" value="1"/>
</dbReference>
<keyword evidence="6" id="KW-0411">Iron-sulfur</keyword>
<keyword evidence="10" id="KW-1185">Reference proteome</keyword>
<evidence type="ECO:0000256" key="3">
    <source>
        <dbReference type="ARBA" id="ARBA00022723"/>
    </source>
</evidence>
<dbReference type="RefSeq" id="WP_093560203.1">
    <property type="nucleotide sequence ID" value="NZ_FPBO01000045.1"/>
</dbReference>
<dbReference type="InterPro" id="IPR006058">
    <property type="entry name" value="2Fe2S_fd_BS"/>
</dbReference>
<dbReference type="SUPFAM" id="SSF54292">
    <property type="entry name" value="2Fe-2S ferredoxin-like"/>
    <property type="match status" value="1"/>
</dbReference>
<dbReference type="GO" id="GO:0032259">
    <property type="term" value="P:methylation"/>
    <property type="evidence" value="ECO:0007669"/>
    <property type="project" value="UniProtKB-KW"/>
</dbReference>
<reference evidence="10" key="1">
    <citation type="submission" date="2016-10" db="EMBL/GenBank/DDBJ databases">
        <authorList>
            <person name="Varghese N."/>
            <person name="Submissions S."/>
        </authorList>
    </citation>
    <scope>NUCLEOTIDE SEQUENCE [LARGE SCALE GENOMIC DNA]</scope>
    <source>
        <strain evidence="10">CGMCC 1.11014</strain>
    </source>
</reference>
<dbReference type="STRING" id="1035707.SAMN05216552_104527"/>
<evidence type="ECO:0000313" key="9">
    <source>
        <dbReference type="EMBL" id="SFV15231.1"/>
    </source>
</evidence>
<name>A0A1I7LZU4_9BURK</name>
<dbReference type="PANTHER" id="PTHR47354:SF1">
    <property type="entry name" value="CARNITINE MONOOXYGENASE REDUCTASE SUBUNIT"/>
    <property type="match status" value="1"/>
</dbReference>
<evidence type="ECO:0000256" key="5">
    <source>
        <dbReference type="ARBA" id="ARBA00023004"/>
    </source>
</evidence>
<keyword evidence="9" id="KW-0808">Transferase</keyword>
<feature type="domain" description="FAD-binding FR-type" evidence="8">
    <location>
        <begin position="1"/>
        <end position="103"/>
    </location>
</feature>
<dbReference type="PANTHER" id="PTHR47354">
    <property type="entry name" value="NADH OXIDOREDUCTASE HCR"/>
    <property type="match status" value="1"/>
</dbReference>
<dbReference type="InterPro" id="IPR050415">
    <property type="entry name" value="MRET"/>
</dbReference>
<dbReference type="GO" id="GO:0016491">
    <property type="term" value="F:oxidoreductase activity"/>
    <property type="evidence" value="ECO:0007669"/>
    <property type="project" value="UniProtKB-KW"/>
</dbReference>
<protein>
    <submittedName>
        <fullName evidence="9">Vanillate O-demethylase ferredoxin subunit</fullName>
    </submittedName>
</protein>
<dbReference type="InterPro" id="IPR017927">
    <property type="entry name" value="FAD-bd_FR_type"/>
</dbReference>
<dbReference type="SUPFAM" id="SSF63380">
    <property type="entry name" value="Riboflavin synthase domain-like"/>
    <property type="match status" value="1"/>
</dbReference>
<dbReference type="InterPro" id="IPR001041">
    <property type="entry name" value="2Fe-2S_ferredoxin-type"/>
</dbReference>
<keyword evidence="9" id="KW-0489">Methyltransferase</keyword>
<dbReference type="PROSITE" id="PS00197">
    <property type="entry name" value="2FE2S_FER_1"/>
    <property type="match status" value="1"/>
</dbReference>
<dbReference type="Gene3D" id="3.40.50.80">
    <property type="entry name" value="Nucleotide-binding domain of ferredoxin-NADP reductase (FNR) module"/>
    <property type="match status" value="1"/>
</dbReference>
<dbReference type="InterPro" id="IPR036010">
    <property type="entry name" value="2Fe-2S_ferredoxin-like_sf"/>
</dbReference>
<keyword evidence="4" id="KW-0560">Oxidoreductase</keyword>
<dbReference type="InterPro" id="IPR039261">
    <property type="entry name" value="FNR_nucleotide-bd"/>
</dbReference>